<evidence type="ECO:0000256" key="3">
    <source>
        <dbReference type="SAM" id="MobiDB-lite"/>
    </source>
</evidence>
<evidence type="ECO:0008006" key="7">
    <source>
        <dbReference type="Google" id="ProtNLM"/>
    </source>
</evidence>
<feature type="compositionally biased region" description="Basic and acidic residues" evidence="3">
    <location>
        <begin position="10"/>
        <end position="28"/>
    </location>
</feature>
<dbReference type="RefSeq" id="WP_032683499.1">
    <property type="nucleotide sequence ID" value="NZ_JGZA01000008.1"/>
</dbReference>
<dbReference type="EMBL" id="JGZA01000008">
    <property type="protein sequence ID" value="KFI71727.1"/>
    <property type="molecule type" value="Genomic_DNA"/>
</dbReference>
<comment type="similarity">
    <text evidence="1">Belongs to the UPF0749 family.</text>
</comment>
<keyword evidence="4" id="KW-1133">Transmembrane helix</keyword>
<keyword evidence="2" id="KW-0175">Coiled coil</keyword>
<evidence type="ECO:0000313" key="5">
    <source>
        <dbReference type="EMBL" id="KFI71727.1"/>
    </source>
</evidence>
<reference evidence="5 6" key="1">
    <citation type="submission" date="2014-03" db="EMBL/GenBank/DDBJ databases">
        <title>Genomics of Bifidobacteria.</title>
        <authorList>
            <person name="Ventura M."/>
            <person name="Milani C."/>
            <person name="Lugli G.A."/>
        </authorList>
    </citation>
    <scope>NUCLEOTIDE SEQUENCE [LARGE SCALE GENOMIC DNA]</scope>
    <source>
        <strain evidence="5 6">LMG 21814</strain>
    </source>
</reference>
<dbReference type="Pfam" id="PF05949">
    <property type="entry name" value="DUF881"/>
    <property type="match status" value="1"/>
</dbReference>
<dbReference type="GO" id="GO:0005886">
    <property type="term" value="C:plasma membrane"/>
    <property type="evidence" value="ECO:0007669"/>
    <property type="project" value="TreeGrafter"/>
</dbReference>
<name>A0A087BL27_BIFLN</name>
<comment type="caution">
    <text evidence="5">The sequence shown here is derived from an EMBL/GenBank/DDBJ whole genome shotgun (WGS) entry which is preliminary data.</text>
</comment>
<keyword evidence="4" id="KW-0472">Membrane</keyword>
<proteinExistence type="inferred from homology"/>
<accession>A0A087BL27</accession>
<dbReference type="PANTHER" id="PTHR37313">
    <property type="entry name" value="UPF0749 PROTEIN RV1825"/>
    <property type="match status" value="1"/>
</dbReference>
<evidence type="ECO:0000256" key="4">
    <source>
        <dbReference type="SAM" id="Phobius"/>
    </source>
</evidence>
<evidence type="ECO:0000256" key="2">
    <source>
        <dbReference type="SAM" id="Coils"/>
    </source>
</evidence>
<dbReference type="InterPro" id="IPR010273">
    <property type="entry name" value="DUF881"/>
</dbReference>
<dbReference type="Gene3D" id="3.30.70.1880">
    <property type="entry name" value="Protein of unknown function DUF881"/>
    <property type="match status" value="1"/>
</dbReference>
<feature type="coiled-coil region" evidence="2">
    <location>
        <begin position="92"/>
        <end position="136"/>
    </location>
</feature>
<organism evidence="5 6">
    <name type="scientific">Bifidobacterium longum subsp. suis</name>
    <dbReference type="NCBI Taxonomy" id="1695"/>
    <lineage>
        <taxon>Bacteria</taxon>
        <taxon>Bacillati</taxon>
        <taxon>Actinomycetota</taxon>
        <taxon>Actinomycetes</taxon>
        <taxon>Bifidobacteriales</taxon>
        <taxon>Bifidobacteriaceae</taxon>
        <taxon>Bifidobacterium</taxon>
    </lineage>
</organism>
<feature type="transmembrane region" description="Helical" evidence="4">
    <location>
        <begin position="52"/>
        <end position="70"/>
    </location>
</feature>
<dbReference type="Proteomes" id="UP000029024">
    <property type="component" value="Unassembled WGS sequence"/>
</dbReference>
<evidence type="ECO:0000256" key="1">
    <source>
        <dbReference type="ARBA" id="ARBA00009108"/>
    </source>
</evidence>
<evidence type="ECO:0000313" key="6">
    <source>
        <dbReference type="Proteomes" id="UP000029024"/>
    </source>
</evidence>
<gene>
    <name evidence="5" type="ORF">BLSS_1256</name>
</gene>
<protein>
    <recommendedName>
        <fullName evidence="7">DUF881 domain-containing protein</fullName>
    </recommendedName>
</protein>
<dbReference type="PANTHER" id="PTHR37313:SF2">
    <property type="entry name" value="UPF0749 PROTEIN YLXX"/>
    <property type="match status" value="1"/>
</dbReference>
<sequence length="273" mass="30034">MARKAQSDNMLEKMRDQHAQDKVNDRMETGSFPTVRKKPRKDLNRASNKSRLLSSILIALMCALLGFAYMSQINNTKSTYETMDESELVRLLNESNTQVSNLEQRKTQLNSQLNSLKSAANEQEQARKIAKQNEETSGLISGRLPAKGQGVTIRIGRGSTTKVDASIMFNLIEELRNAGAEVIAINNVRVITSTYIQDAEEGLIVDGTTIKPTYTVKAIGNPQELSNAVDIAGGVGAQLQVKYGSNVNVQPSDSIIIDEVREATQNQYAKTVE</sequence>
<dbReference type="AlphaFoldDB" id="A0A087BL27"/>
<keyword evidence="4" id="KW-0812">Transmembrane</keyword>
<feature type="region of interest" description="Disordered" evidence="3">
    <location>
        <begin position="1"/>
        <end position="46"/>
    </location>
</feature>